<accession>A0ABN8TCP6</accession>
<dbReference type="Proteomes" id="UP001152651">
    <property type="component" value="Unassembled WGS sequence"/>
</dbReference>
<organism evidence="5 6">
    <name type="scientific">Pseudocitrobacter vendiensis</name>
    <dbReference type="NCBI Taxonomy" id="2488306"/>
    <lineage>
        <taxon>Bacteria</taxon>
        <taxon>Pseudomonadati</taxon>
        <taxon>Pseudomonadota</taxon>
        <taxon>Gammaproteobacteria</taxon>
        <taxon>Enterobacterales</taxon>
        <taxon>Enterobacteriaceae</taxon>
        <taxon>Pseudocitrobacter</taxon>
    </lineage>
</organism>
<feature type="transmembrane region" description="Helical" evidence="1">
    <location>
        <begin position="176"/>
        <end position="198"/>
    </location>
</feature>
<dbReference type="PROSITE" id="PS50924">
    <property type="entry name" value="MHYT"/>
    <property type="match status" value="1"/>
</dbReference>
<dbReference type="CDD" id="cd01948">
    <property type="entry name" value="EAL"/>
    <property type="match status" value="1"/>
</dbReference>
<feature type="domain" description="MHYT" evidence="4">
    <location>
        <begin position="6"/>
        <end position="200"/>
    </location>
</feature>
<dbReference type="InterPro" id="IPR001633">
    <property type="entry name" value="EAL_dom"/>
</dbReference>
<dbReference type="PROSITE" id="PS50887">
    <property type="entry name" value="GGDEF"/>
    <property type="match status" value="1"/>
</dbReference>
<comment type="caution">
    <text evidence="5">The sequence shown here is derived from an EMBL/GenBank/DDBJ whole genome shotgun (WGS) entry which is preliminary data.</text>
</comment>
<dbReference type="CDD" id="cd01949">
    <property type="entry name" value="GGDEF"/>
    <property type="match status" value="1"/>
</dbReference>
<feature type="domain" description="EAL" evidence="2">
    <location>
        <begin position="434"/>
        <end position="688"/>
    </location>
</feature>
<feature type="transmembrane region" description="Helical" evidence="1">
    <location>
        <begin position="218"/>
        <end position="239"/>
    </location>
</feature>
<feature type="transmembrane region" description="Helical" evidence="1">
    <location>
        <begin position="110"/>
        <end position="131"/>
    </location>
</feature>
<dbReference type="InterPro" id="IPR035919">
    <property type="entry name" value="EAL_sf"/>
</dbReference>
<dbReference type="SMART" id="SM00052">
    <property type="entry name" value="EAL"/>
    <property type="match status" value="1"/>
</dbReference>
<dbReference type="Pfam" id="PF00990">
    <property type="entry name" value="GGDEF"/>
    <property type="match status" value="1"/>
</dbReference>
<feature type="transmembrane region" description="Helical" evidence="1">
    <location>
        <begin position="41"/>
        <end position="66"/>
    </location>
</feature>
<dbReference type="PROSITE" id="PS50883">
    <property type="entry name" value="EAL"/>
    <property type="match status" value="1"/>
</dbReference>
<dbReference type="Pfam" id="PF00563">
    <property type="entry name" value="EAL"/>
    <property type="match status" value="1"/>
</dbReference>
<dbReference type="SMART" id="SM00267">
    <property type="entry name" value="GGDEF"/>
    <property type="match status" value="1"/>
</dbReference>
<feature type="domain" description="GGDEF" evidence="3">
    <location>
        <begin position="293"/>
        <end position="425"/>
    </location>
</feature>
<feature type="transmembrane region" description="Helical" evidence="1">
    <location>
        <begin position="78"/>
        <end position="98"/>
    </location>
</feature>
<dbReference type="PANTHER" id="PTHR44757">
    <property type="entry name" value="DIGUANYLATE CYCLASE DGCP"/>
    <property type="match status" value="1"/>
</dbReference>
<dbReference type="Pfam" id="PF03707">
    <property type="entry name" value="MHYT"/>
    <property type="match status" value="3"/>
</dbReference>
<dbReference type="Gene3D" id="3.30.70.270">
    <property type="match status" value="1"/>
</dbReference>
<keyword evidence="1" id="KW-0812">Transmembrane</keyword>
<dbReference type="InterPro" id="IPR043128">
    <property type="entry name" value="Rev_trsase/Diguanyl_cyclase"/>
</dbReference>
<dbReference type="Gene3D" id="3.20.20.450">
    <property type="entry name" value="EAL domain"/>
    <property type="match status" value="1"/>
</dbReference>
<gene>
    <name evidence="5" type="ORF">FBBNIHIM_08810</name>
</gene>
<proteinExistence type="predicted"/>
<feature type="transmembrane region" description="Helical" evidence="1">
    <location>
        <begin position="143"/>
        <end position="164"/>
    </location>
</feature>
<keyword evidence="1" id="KW-0472">Membrane</keyword>
<feature type="transmembrane region" description="Helical" evidence="1">
    <location>
        <begin position="6"/>
        <end position="29"/>
    </location>
</feature>
<evidence type="ECO:0000259" key="2">
    <source>
        <dbReference type="PROSITE" id="PS50883"/>
    </source>
</evidence>
<evidence type="ECO:0000313" key="6">
    <source>
        <dbReference type="Proteomes" id="UP001152651"/>
    </source>
</evidence>
<evidence type="ECO:0000256" key="1">
    <source>
        <dbReference type="PROSITE-ProRule" id="PRU00244"/>
    </source>
</evidence>
<dbReference type="InterPro" id="IPR005330">
    <property type="entry name" value="MHYT_dom"/>
</dbReference>
<dbReference type="RefSeq" id="WP_149464654.1">
    <property type="nucleotide sequence ID" value="NZ_CALSBS010000006.1"/>
</dbReference>
<sequence>MLHVSWDPVLVGISFLVAFIASFVALDSAGKIAASNKNAAMFWRVSGGATLGIGIWSMHFIGMLAMKMPMEMSYHLELTLISLLAAILAATLAINIAVAGPTLSPKRLALATVLLSSGVVTMHYVGMAALMMHDGIVWNIPRIIISVVIAVIASCVGLWLAFSLRLNSKRVLLCRIAAAIAMGIAIAAMHYTGMSAATFSSHAHMMINHAHQVGEEGLSVWVSAITLLLLGTMLVISMVDSQMRTTRLTENLQRLNKQLEQQARYDGLTGLANRSQIDMRLLACLQQARLTGAEFGLVLMDLDRFKLINDAWGHHVGDNLLVSVANRLSSFLPPKMTLARIGGDEFILLAPHSTESELAELCNRMVESIRRPFYHSGQILQISLSAGISMYPADGDSPQELKLCADTAMYHVKRNGRNGWAVYGDAMLDNSWQGVHLLQDLTQALERNQFELWYQPKYHVQENRIYGFEALLRWRHPKKGILLPSVFLPTLQNTGLILPVGNWAIDQACKQLRQWSKEGHDDWTLSINISANQFEQQNIYELLCNTLSRYHLSPLRLTIELTETTAMRGLDRNLQIFHDFNRIGLTVSIDNFGTGYSNMLLLQNLPARELKIDRSFMKDIRDDSKNVKIVSSIIHIAHSMNMNVVAEGIETEEQQRLLTQLGCDALQGSLFSEPVPPQDIDATLNRMPFNITTTSSVAPPVPIRRNMMKHA</sequence>
<dbReference type="SUPFAM" id="SSF141868">
    <property type="entry name" value="EAL domain-like"/>
    <property type="match status" value="1"/>
</dbReference>
<keyword evidence="1" id="KW-1133">Transmembrane helix</keyword>
<dbReference type="SUPFAM" id="SSF55073">
    <property type="entry name" value="Nucleotide cyclase"/>
    <property type="match status" value="1"/>
</dbReference>
<dbReference type="InterPro" id="IPR029787">
    <property type="entry name" value="Nucleotide_cyclase"/>
</dbReference>
<evidence type="ECO:0000259" key="3">
    <source>
        <dbReference type="PROSITE" id="PS50887"/>
    </source>
</evidence>
<dbReference type="InterPro" id="IPR052155">
    <property type="entry name" value="Biofilm_reg_signaling"/>
</dbReference>
<dbReference type="NCBIfam" id="TIGR00254">
    <property type="entry name" value="GGDEF"/>
    <property type="match status" value="1"/>
</dbReference>
<evidence type="ECO:0000313" key="5">
    <source>
        <dbReference type="EMBL" id="CAH6636916.1"/>
    </source>
</evidence>
<evidence type="ECO:0000259" key="4">
    <source>
        <dbReference type="PROSITE" id="PS50924"/>
    </source>
</evidence>
<dbReference type="PANTHER" id="PTHR44757:SF2">
    <property type="entry name" value="BIOFILM ARCHITECTURE MAINTENANCE PROTEIN MBAA"/>
    <property type="match status" value="1"/>
</dbReference>
<dbReference type="InterPro" id="IPR000160">
    <property type="entry name" value="GGDEF_dom"/>
</dbReference>
<keyword evidence="6" id="KW-1185">Reference proteome</keyword>
<name>A0ABN8TCP6_9ENTR</name>
<dbReference type="EMBL" id="CALSBS010000006">
    <property type="protein sequence ID" value="CAH6636916.1"/>
    <property type="molecule type" value="Genomic_DNA"/>
</dbReference>
<reference evidence="5" key="1">
    <citation type="submission" date="2022-05" db="EMBL/GenBank/DDBJ databases">
        <authorList>
            <person name="Blom J."/>
        </authorList>
    </citation>
    <scope>NUCLEOTIDE SEQUENCE</scope>
    <source>
        <strain evidence="5">Type strain: CPO20170097</strain>
    </source>
</reference>
<protein>
    <submittedName>
        <fullName evidence="5">Diguanylate cyclase (GGDEF)-like protein</fullName>
    </submittedName>
</protein>